<proteinExistence type="predicted"/>
<evidence type="ECO:0000313" key="3">
    <source>
        <dbReference type="EMBL" id="KAF5836818.1"/>
    </source>
</evidence>
<accession>A0ABQ7GQE5</accession>
<sequence length="261" mass="28672">MPERRLMPSVRTALPTFFQCQILCSDELHVRLHIKNKKSLSSTRNMFQTSGLGFPRTSHNAADALEIRDVVAPANIADKLEELTVCLDTLNKSVSDHASDTGQAAVQQMQGVCSDQMLKRQLQSLKASFINLGQKESFAEAIKTFSKSSDFKPETDRAAGAVESAEEDLKDLKKINQQEEQEAALSQESARASWLESEIAAAQTDCTDTEAAMQAQLDDIAVLKAEVAQLQAIKEDQVKEADSHLQRSNKWLPSSLPGADP</sequence>
<evidence type="ECO:0000256" key="2">
    <source>
        <dbReference type="SAM" id="MobiDB-lite"/>
    </source>
</evidence>
<keyword evidence="1" id="KW-0175">Coiled coil</keyword>
<keyword evidence="4" id="KW-1185">Reference proteome</keyword>
<dbReference type="EMBL" id="MU069641">
    <property type="protein sequence ID" value="KAF5836818.1"/>
    <property type="molecule type" value="Genomic_DNA"/>
</dbReference>
<feature type="coiled-coil region" evidence="1">
    <location>
        <begin position="162"/>
        <end position="189"/>
    </location>
</feature>
<evidence type="ECO:0000256" key="1">
    <source>
        <dbReference type="SAM" id="Coils"/>
    </source>
</evidence>
<name>A0ABQ7GQE5_DUNSA</name>
<evidence type="ECO:0000313" key="4">
    <source>
        <dbReference type="Proteomes" id="UP000815325"/>
    </source>
</evidence>
<protein>
    <submittedName>
        <fullName evidence="3">Uncharacterized protein</fullName>
    </submittedName>
</protein>
<feature type="region of interest" description="Disordered" evidence="2">
    <location>
        <begin position="237"/>
        <end position="261"/>
    </location>
</feature>
<reference evidence="3" key="1">
    <citation type="submission" date="2017-08" db="EMBL/GenBank/DDBJ databases">
        <authorList>
            <person name="Polle J.E."/>
            <person name="Barry K."/>
            <person name="Cushman J."/>
            <person name="Schmutz J."/>
            <person name="Tran D."/>
            <person name="Hathwaick L.T."/>
            <person name="Yim W.C."/>
            <person name="Jenkins J."/>
            <person name="Mckie-Krisberg Z.M."/>
            <person name="Prochnik S."/>
            <person name="Lindquist E."/>
            <person name="Dockter R.B."/>
            <person name="Adam C."/>
            <person name="Molina H."/>
            <person name="Bunkerborg J."/>
            <person name="Jin E."/>
            <person name="Buchheim M."/>
            <person name="Magnuson J."/>
        </authorList>
    </citation>
    <scope>NUCLEOTIDE SEQUENCE</scope>
    <source>
        <strain evidence="3">CCAP 19/18</strain>
    </source>
</reference>
<comment type="caution">
    <text evidence="3">The sequence shown here is derived from an EMBL/GenBank/DDBJ whole genome shotgun (WGS) entry which is preliminary data.</text>
</comment>
<gene>
    <name evidence="3" type="ORF">DUNSADRAFT_5358</name>
</gene>
<organism evidence="3 4">
    <name type="scientific">Dunaliella salina</name>
    <name type="common">Green alga</name>
    <name type="synonym">Protococcus salinus</name>
    <dbReference type="NCBI Taxonomy" id="3046"/>
    <lineage>
        <taxon>Eukaryota</taxon>
        <taxon>Viridiplantae</taxon>
        <taxon>Chlorophyta</taxon>
        <taxon>core chlorophytes</taxon>
        <taxon>Chlorophyceae</taxon>
        <taxon>CS clade</taxon>
        <taxon>Chlamydomonadales</taxon>
        <taxon>Dunaliellaceae</taxon>
        <taxon>Dunaliella</taxon>
    </lineage>
</organism>
<dbReference type="Proteomes" id="UP000815325">
    <property type="component" value="Unassembled WGS sequence"/>
</dbReference>